<gene>
    <name evidence="2" type="ORF">GCM10022222_17510</name>
</gene>
<name>A0ABP6VEU3_9PSEU</name>
<protein>
    <submittedName>
        <fullName evidence="2">Uncharacterized protein</fullName>
    </submittedName>
</protein>
<organism evidence="2 3">
    <name type="scientific">Amycolatopsis ultiminotia</name>
    <dbReference type="NCBI Taxonomy" id="543629"/>
    <lineage>
        <taxon>Bacteria</taxon>
        <taxon>Bacillati</taxon>
        <taxon>Actinomycetota</taxon>
        <taxon>Actinomycetes</taxon>
        <taxon>Pseudonocardiales</taxon>
        <taxon>Pseudonocardiaceae</taxon>
        <taxon>Amycolatopsis</taxon>
    </lineage>
</organism>
<keyword evidence="3" id="KW-1185">Reference proteome</keyword>
<evidence type="ECO:0000256" key="1">
    <source>
        <dbReference type="SAM" id="MobiDB-lite"/>
    </source>
</evidence>
<dbReference type="EMBL" id="BAAAZN010000003">
    <property type="protein sequence ID" value="GAA3534468.1"/>
    <property type="molecule type" value="Genomic_DNA"/>
</dbReference>
<accession>A0ABP6VEU3</accession>
<reference evidence="3" key="1">
    <citation type="journal article" date="2019" name="Int. J. Syst. Evol. Microbiol.">
        <title>The Global Catalogue of Microorganisms (GCM) 10K type strain sequencing project: providing services to taxonomists for standard genome sequencing and annotation.</title>
        <authorList>
            <consortium name="The Broad Institute Genomics Platform"/>
            <consortium name="The Broad Institute Genome Sequencing Center for Infectious Disease"/>
            <person name="Wu L."/>
            <person name="Ma J."/>
        </authorList>
    </citation>
    <scope>NUCLEOTIDE SEQUENCE [LARGE SCALE GENOMIC DNA]</scope>
    <source>
        <strain evidence="3">JCM 16898</strain>
    </source>
</reference>
<evidence type="ECO:0000313" key="3">
    <source>
        <dbReference type="Proteomes" id="UP001500689"/>
    </source>
</evidence>
<proteinExistence type="predicted"/>
<feature type="region of interest" description="Disordered" evidence="1">
    <location>
        <begin position="84"/>
        <end position="119"/>
    </location>
</feature>
<dbReference type="RefSeq" id="WP_344857355.1">
    <property type="nucleotide sequence ID" value="NZ_BAAAZN010000003.1"/>
</dbReference>
<sequence length="119" mass="13342">MVSLGDVKRWNPGALNKTATTMQQREQVLVHSGDDFLKIIPVEGWSGPAADNAASAQDDLRFRIDKMAAGAAVVHKALMQACLPASRRRPRAGDAHRRGHRQRPHVDVPTRQPRRIWHR</sequence>
<dbReference type="Proteomes" id="UP001500689">
    <property type="component" value="Unassembled WGS sequence"/>
</dbReference>
<evidence type="ECO:0000313" key="2">
    <source>
        <dbReference type="EMBL" id="GAA3534468.1"/>
    </source>
</evidence>
<comment type="caution">
    <text evidence="2">The sequence shown here is derived from an EMBL/GenBank/DDBJ whole genome shotgun (WGS) entry which is preliminary data.</text>
</comment>